<keyword evidence="7" id="KW-0325">Glycoprotein</keyword>
<dbReference type="GO" id="GO:0007214">
    <property type="term" value="P:gamma-aminobutyric acid signaling pathway"/>
    <property type="evidence" value="ECO:0007669"/>
    <property type="project" value="TreeGrafter"/>
</dbReference>
<dbReference type="AlphaFoldDB" id="A0A0L0SSS2"/>
<evidence type="ECO:0000256" key="8">
    <source>
        <dbReference type="ARBA" id="ARBA00023224"/>
    </source>
</evidence>
<evidence type="ECO:0000256" key="10">
    <source>
        <dbReference type="SAM" id="Phobius"/>
    </source>
</evidence>
<dbReference type="PANTHER" id="PTHR10519">
    <property type="entry name" value="GABA-B RECEPTOR"/>
    <property type="match status" value="1"/>
</dbReference>
<keyword evidence="4" id="KW-0297">G-protein coupled receptor</keyword>
<dbReference type="InterPro" id="IPR017978">
    <property type="entry name" value="GPCR_3_C"/>
</dbReference>
<dbReference type="Pfam" id="PF00003">
    <property type="entry name" value="7tm_3"/>
    <property type="match status" value="1"/>
</dbReference>
<reference evidence="12 13" key="1">
    <citation type="submission" date="2009-11" db="EMBL/GenBank/DDBJ databases">
        <title>Annotation of Allomyces macrogynus ATCC 38327.</title>
        <authorList>
            <consortium name="The Broad Institute Genome Sequencing Platform"/>
            <person name="Russ C."/>
            <person name="Cuomo C."/>
            <person name="Burger G."/>
            <person name="Gray M.W."/>
            <person name="Holland P.W.H."/>
            <person name="King N."/>
            <person name="Lang F.B.F."/>
            <person name="Roger A.J."/>
            <person name="Ruiz-Trillo I."/>
            <person name="Young S.K."/>
            <person name="Zeng Q."/>
            <person name="Gargeya S."/>
            <person name="Fitzgerald M."/>
            <person name="Haas B."/>
            <person name="Abouelleil A."/>
            <person name="Alvarado L."/>
            <person name="Arachchi H.M."/>
            <person name="Berlin A."/>
            <person name="Chapman S.B."/>
            <person name="Gearin G."/>
            <person name="Goldberg J."/>
            <person name="Griggs A."/>
            <person name="Gujja S."/>
            <person name="Hansen M."/>
            <person name="Heiman D."/>
            <person name="Howarth C."/>
            <person name="Larimer J."/>
            <person name="Lui A."/>
            <person name="MacDonald P.J.P."/>
            <person name="McCowen C."/>
            <person name="Montmayeur A."/>
            <person name="Murphy C."/>
            <person name="Neiman D."/>
            <person name="Pearson M."/>
            <person name="Priest M."/>
            <person name="Roberts A."/>
            <person name="Saif S."/>
            <person name="Shea T."/>
            <person name="Sisk P."/>
            <person name="Stolte C."/>
            <person name="Sykes S."/>
            <person name="Wortman J."/>
            <person name="Nusbaum C."/>
            <person name="Birren B."/>
        </authorList>
    </citation>
    <scope>NUCLEOTIDE SEQUENCE [LARGE SCALE GENOMIC DNA]</scope>
    <source>
        <strain evidence="12 13">ATCC 38327</strain>
    </source>
</reference>
<dbReference type="Gene3D" id="3.40.50.2300">
    <property type="match status" value="2"/>
</dbReference>
<comment type="subcellular location">
    <subcellularLocation>
        <location evidence="1">Membrane</location>
        <topology evidence="1">Multi-pass membrane protein</topology>
    </subcellularLocation>
</comment>
<feature type="transmembrane region" description="Helical" evidence="10">
    <location>
        <begin position="634"/>
        <end position="656"/>
    </location>
</feature>
<evidence type="ECO:0000256" key="6">
    <source>
        <dbReference type="ARBA" id="ARBA00023170"/>
    </source>
</evidence>
<evidence type="ECO:0000313" key="12">
    <source>
        <dbReference type="EMBL" id="KNE65546.1"/>
    </source>
</evidence>
<feature type="region of interest" description="Disordered" evidence="9">
    <location>
        <begin position="794"/>
        <end position="829"/>
    </location>
</feature>
<evidence type="ECO:0000256" key="2">
    <source>
        <dbReference type="ARBA" id="ARBA00022692"/>
    </source>
</evidence>
<dbReference type="GO" id="GO:0038039">
    <property type="term" value="C:G protein-coupled receptor heterodimeric complex"/>
    <property type="evidence" value="ECO:0007669"/>
    <property type="project" value="TreeGrafter"/>
</dbReference>
<evidence type="ECO:0000259" key="11">
    <source>
        <dbReference type="PROSITE" id="PS50259"/>
    </source>
</evidence>
<keyword evidence="5 10" id="KW-0472">Membrane</keyword>
<dbReference type="GO" id="GO:0004965">
    <property type="term" value="F:G protein-coupled GABA receptor activity"/>
    <property type="evidence" value="ECO:0007669"/>
    <property type="project" value="InterPro"/>
</dbReference>
<keyword evidence="13" id="KW-1185">Reference proteome</keyword>
<dbReference type="EMBL" id="GG745347">
    <property type="protein sequence ID" value="KNE65546.1"/>
    <property type="molecule type" value="Genomic_DNA"/>
</dbReference>
<dbReference type="eggNOG" id="KOG1055">
    <property type="taxonomic scope" value="Eukaryota"/>
</dbReference>
<protein>
    <recommendedName>
        <fullName evidence="11">G-protein coupled receptors family 3 profile domain-containing protein</fullName>
    </recommendedName>
</protein>
<feature type="region of interest" description="Disordered" evidence="9">
    <location>
        <begin position="892"/>
        <end position="954"/>
    </location>
</feature>
<feature type="transmembrane region" description="Helical" evidence="10">
    <location>
        <begin position="512"/>
        <end position="531"/>
    </location>
</feature>
<evidence type="ECO:0000256" key="3">
    <source>
        <dbReference type="ARBA" id="ARBA00022989"/>
    </source>
</evidence>
<name>A0A0L0SSS2_ALLM3</name>
<keyword evidence="2 10" id="KW-0812">Transmembrane</keyword>
<evidence type="ECO:0000256" key="4">
    <source>
        <dbReference type="ARBA" id="ARBA00023040"/>
    </source>
</evidence>
<dbReference type="SUPFAM" id="SSF53822">
    <property type="entry name" value="Periplasmic binding protein-like I"/>
    <property type="match status" value="1"/>
</dbReference>
<feature type="transmembrane region" description="Helical" evidence="10">
    <location>
        <begin position="668"/>
        <end position="691"/>
    </location>
</feature>
<keyword evidence="3 10" id="KW-1133">Transmembrane helix</keyword>
<feature type="transmembrane region" description="Helical" evidence="10">
    <location>
        <begin position="552"/>
        <end position="577"/>
    </location>
</feature>
<evidence type="ECO:0000256" key="7">
    <source>
        <dbReference type="ARBA" id="ARBA00023180"/>
    </source>
</evidence>
<feature type="transmembrane region" description="Helical" evidence="10">
    <location>
        <begin position="446"/>
        <end position="467"/>
    </location>
</feature>
<organism evidence="12 13">
    <name type="scientific">Allomyces macrogynus (strain ATCC 38327)</name>
    <name type="common">Allomyces javanicus var. macrogynus</name>
    <dbReference type="NCBI Taxonomy" id="578462"/>
    <lineage>
        <taxon>Eukaryota</taxon>
        <taxon>Fungi</taxon>
        <taxon>Fungi incertae sedis</taxon>
        <taxon>Blastocladiomycota</taxon>
        <taxon>Blastocladiomycetes</taxon>
        <taxon>Blastocladiales</taxon>
        <taxon>Blastocladiaceae</taxon>
        <taxon>Allomyces</taxon>
    </lineage>
</organism>
<dbReference type="OrthoDB" id="5597995at2759"/>
<dbReference type="CDD" id="cd06268">
    <property type="entry name" value="PBP1_ABC_transporter_LIVBP-like"/>
    <property type="match status" value="1"/>
</dbReference>
<feature type="transmembrane region" description="Helical" evidence="10">
    <location>
        <begin position="479"/>
        <end position="500"/>
    </location>
</feature>
<dbReference type="PANTHER" id="PTHR10519:SF20">
    <property type="entry name" value="G-PROTEIN COUPLED RECEPTOR 156-RELATED"/>
    <property type="match status" value="1"/>
</dbReference>
<evidence type="ECO:0000256" key="5">
    <source>
        <dbReference type="ARBA" id="ARBA00023136"/>
    </source>
</evidence>
<keyword evidence="8" id="KW-0807">Transducer</keyword>
<dbReference type="STRING" id="578462.A0A0L0SSS2"/>
<dbReference type="InterPro" id="IPR028082">
    <property type="entry name" value="Peripla_BP_I"/>
</dbReference>
<dbReference type="PROSITE" id="PS50259">
    <property type="entry name" value="G_PROTEIN_RECEP_F3_4"/>
    <property type="match status" value="1"/>
</dbReference>
<sequence>MPPTTTIAGRRRPSRSASWLTSFLVLTLVLQPWLLAVAVPTNLTILVLLPLSDPTASAVFQSFADVMSVAPVAMNAINPNHNYQIIIQDTGGVRFNAVNLLLNTSLQQPVHAFVGEYSSRVTLGVALLASARKIWHCSVASSADFDNMQDFKFFFRVAPNDSQQGPILAQFVASMSWRTVNILAVADTFGQSLSATFSTAADQHGVSIHALQHYLPGTTDYSPYLDAILASGSKIVMFFGFPGDCKLILRQAKAKGMIGPDWVWVGTHTMYNYLDTLTMDSDRSLADGMLFSALREDHSTPEYQALRSSFLAQFPSRSESDLGGFALMYFDCFLALAKGFRSMTTLYGEAAVQTHSYSATLPEYLSPFNGTTGSVAFTEQGSRIVHEWQIMNVYNNSNRATYVLSDSGRVNKVANPIFYGGSTVIPIDRPPLEIAYPQWSDPGVQALAVIRGLMILAMLGGMIFLGVNRTEKQIRQLSLPFLLVISLGCVMILSSEYILIGVPGAPACHASSIVFTFAYELVVASAIAKTYRIFRIFDNSRISKGGLKSPDLFRNVAMIMAVQAILFIIWVVAFPVWPRLVATKTSLYYECRPTNFAGHWAIVGASFAFNGVMLLLVCYLAYKTRNVDSSYRETHWILYTAQNVFLCSVLIIPLSLVTIESFALTAYFIRAIAMLFAVGFAYTALVGRLIVTVWMDRRLSTGVTAAGITSTPLATAATEPNGPFKLKGSAENQVSASKPSSSSVAGVPGAELGAIYPVLRRGGGLGFIERFTQTWRATQVYMNMPRGIVAISPPTQSAAQSNARSGAGGSTTARTSVRKRVAGRHGGSGEGMGTVIPLADLGFDVSPVGAPPACLELVHLGSGAAWVVQMTPEEVVVWSQYLKAVASVITTGTGSSSGSGTRSGTGQSHSSGGSASVTAAAGHAVARAISTSEAGRVRMPSQRPQLASDRSVRD</sequence>
<feature type="domain" description="G-protein coupled receptors family 3 profile" evidence="11">
    <location>
        <begin position="484"/>
        <end position="656"/>
    </location>
</feature>
<dbReference type="InterPro" id="IPR001828">
    <property type="entry name" value="ANF_lig-bd_rcpt"/>
</dbReference>
<dbReference type="InterPro" id="IPR002455">
    <property type="entry name" value="GPCR3_GABA-B"/>
</dbReference>
<dbReference type="VEuPathDB" id="FungiDB:AMAG_11158"/>
<evidence type="ECO:0000256" key="9">
    <source>
        <dbReference type="SAM" id="MobiDB-lite"/>
    </source>
</evidence>
<feature type="compositionally biased region" description="Polar residues" evidence="9">
    <location>
        <begin position="794"/>
        <end position="815"/>
    </location>
</feature>
<dbReference type="Proteomes" id="UP000054350">
    <property type="component" value="Unassembled WGS sequence"/>
</dbReference>
<dbReference type="Pfam" id="PF01094">
    <property type="entry name" value="ANF_receptor"/>
    <property type="match status" value="1"/>
</dbReference>
<evidence type="ECO:0000313" key="13">
    <source>
        <dbReference type="Proteomes" id="UP000054350"/>
    </source>
</evidence>
<proteinExistence type="predicted"/>
<evidence type="ECO:0000256" key="1">
    <source>
        <dbReference type="ARBA" id="ARBA00004141"/>
    </source>
</evidence>
<feature type="compositionally biased region" description="Low complexity" evidence="9">
    <location>
        <begin position="904"/>
        <end position="930"/>
    </location>
</feature>
<reference evidence="13" key="2">
    <citation type="submission" date="2009-11" db="EMBL/GenBank/DDBJ databases">
        <title>The Genome Sequence of Allomyces macrogynus strain ATCC 38327.</title>
        <authorList>
            <consortium name="The Broad Institute Genome Sequencing Platform"/>
            <person name="Russ C."/>
            <person name="Cuomo C."/>
            <person name="Shea T."/>
            <person name="Young S.K."/>
            <person name="Zeng Q."/>
            <person name="Koehrsen M."/>
            <person name="Haas B."/>
            <person name="Borodovsky M."/>
            <person name="Guigo R."/>
            <person name="Alvarado L."/>
            <person name="Berlin A."/>
            <person name="Borenstein D."/>
            <person name="Chen Z."/>
            <person name="Engels R."/>
            <person name="Freedman E."/>
            <person name="Gellesch M."/>
            <person name="Goldberg J."/>
            <person name="Griggs A."/>
            <person name="Gujja S."/>
            <person name="Heiman D."/>
            <person name="Hepburn T."/>
            <person name="Howarth C."/>
            <person name="Jen D."/>
            <person name="Larson L."/>
            <person name="Lewis B."/>
            <person name="Mehta T."/>
            <person name="Park D."/>
            <person name="Pearson M."/>
            <person name="Roberts A."/>
            <person name="Saif S."/>
            <person name="Shenoy N."/>
            <person name="Sisk P."/>
            <person name="Stolte C."/>
            <person name="Sykes S."/>
            <person name="Walk T."/>
            <person name="White J."/>
            <person name="Yandava C."/>
            <person name="Burger G."/>
            <person name="Gray M.W."/>
            <person name="Holland P.W.H."/>
            <person name="King N."/>
            <person name="Lang F.B.F."/>
            <person name="Roger A.J."/>
            <person name="Ruiz-Trillo I."/>
            <person name="Lander E."/>
            <person name="Nusbaum C."/>
        </authorList>
    </citation>
    <scope>NUCLEOTIDE SEQUENCE [LARGE SCALE GENOMIC DNA]</scope>
    <source>
        <strain evidence="13">ATCC 38327</strain>
    </source>
</reference>
<keyword evidence="6" id="KW-0675">Receptor</keyword>
<feature type="transmembrane region" description="Helical" evidence="10">
    <location>
        <begin position="597"/>
        <end position="622"/>
    </location>
</feature>
<accession>A0A0L0SSS2</accession>
<gene>
    <name evidence="12" type="ORF">AMAG_11158</name>
</gene>